<dbReference type="GO" id="GO:0016491">
    <property type="term" value="F:oxidoreductase activity"/>
    <property type="evidence" value="ECO:0007669"/>
    <property type="project" value="InterPro"/>
</dbReference>
<organism evidence="2 3">
    <name type="scientific">Paenibacillus beijingensis</name>
    <dbReference type="NCBI Taxonomy" id="1126833"/>
    <lineage>
        <taxon>Bacteria</taxon>
        <taxon>Bacillati</taxon>
        <taxon>Bacillota</taxon>
        <taxon>Bacilli</taxon>
        <taxon>Bacillales</taxon>
        <taxon>Paenibacillaceae</taxon>
        <taxon>Paenibacillus</taxon>
    </lineage>
</organism>
<dbReference type="Proteomes" id="UP000032633">
    <property type="component" value="Chromosome"/>
</dbReference>
<dbReference type="HOGENOM" id="CLU_117545_0_0_9"/>
<dbReference type="InterPro" id="IPR012347">
    <property type="entry name" value="Ferritin-like"/>
</dbReference>
<sequence>MYAYYYPAWWIRAGFQPVWASNLPTALLRIKEAVQGERSDELFYDELIRLAPSKEQADIIASIRDDERSHNRMFRQMYKAITGQEVSGGDSEPYEVVESYDSGIQKALMGELSAVEKYRSIWFGLPAGVYRDTVYGIILDELKHASKYNYLFTLNRTQH</sequence>
<dbReference type="GO" id="GO:0046872">
    <property type="term" value="F:metal ion binding"/>
    <property type="evidence" value="ECO:0007669"/>
    <property type="project" value="InterPro"/>
</dbReference>
<name>A0A0D5NEQ9_9BACL</name>
<dbReference type="OrthoDB" id="573482at2"/>
<gene>
    <name evidence="2" type="ORF">VN24_02560</name>
</gene>
<reference evidence="3" key="2">
    <citation type="submission" date="2015-03" db="EMBL/GenBank/DDBJ databases">
        <title>Genome sequence of Paenibacillus beijingensis strain DSM 24997T.</title>
        <authorList>
            <person name="Kwak Y."/>
            <person name="Shin J.-H."/>
        </authorList>
    </citation>
    <scope>NUCLEOTIDE SEQUENCE [LARGE SCALE GENOMIC DNA]</scope>
    <source>
        <strain evidence="3">DSM 24997</strain>
    </source>
</reference>
<keyword evidence="3" id="KW-1185">Reference proteome</keyword>
<dbReference type="CDD" id="cd00657">
    <property type="entry name" value="Ferritin_like"/>
    <property type="match status" value="1"/>
</dbReference>
<dbReference type="EMBL" id="CP011058">
    <property type="protein sequence ID" value="AJY73716.1"/>
    <property type="molecule type" value="Genomic_DNA"/>
</dbReference>
<accession>A0A0D5NEQ9</accession>
<dbReference type="Pfam" id="PF02915">
    <property type="entry name" value="Rubrerythrin"/>
    <property type="match status" value="1"/>
</dbReference>
<dbReference type="STRING" id="1126833.VN24_02560"/>
<proteinExistence type="predicted"/>
<dbReference type="RefSeq" id="WP_045669151.1">
    <property type="nucleotide sequence ID" value="NZ_CP011058.1"/>
</dbReference>
<dbReference type="AlphaFoldDB" id="A0A0D5NEQ9"/>
<evidence type="ECO:0000259" key="1">
    <source>
        <dbReference type="Pfam" id="PF02915"/>
    </source>
</evidence>
<dbReference type="Gene3D" id="1.20.1260.10">
    <property type="match status" value="1"/>
</dbReference>
<evidence type="ECO:0000313" key="2">
    <source>
        <dbReference type="EMBL" id="AJY73716.1"/>
    </source>
</evidence>
<dbReference type="InterPro" id="IPR009078">
    <property type="entry name" value="Ferritin-like_SF"/>
</dbReference>
<dbReference type="PATRIC" id="fig|1126833.4.peg.568"/>
<dbReference type="KEGG" id="pbj:VN24_02560"/>
<reference evidence="2 3" key="1">
    <citation type="journal article" date="2015" name="J. Biotechnol.">
        <title>Complete genome sequence of Paenibacillus beijingensis 7188(T) (=DSM 24997(T)), a novel rhizobacterium from jujube garden soil.</title>
        <authorList>
            <person name="Kwak Y."/>
            <person name="Shin J.H."/>
        </authorList>
    </citation>
    <scope>NUCLEOTIDE SEQUENCE [LARGE SCALE GENOMIC DNA]</scope>
    <source>
        <strain evidence="2 3">DSM 24997</strain>
    </source>
</reference>
<feature type="domain" description="Rubrerythrin diiron-binding" evidence="1">
    <location>
        <begin position="31"/>
        <end position="116"/>
    </location>
</feature>
<protein>
    <submittedName>
        <fullName evidence="2">Rubrerythrin</fullName>
    </submittedName>
</protein>
<evidence type="ECO:0000313" key="3">
    <source>
        <dbReference type="Proteomes" id="UP000032633"/>
    </source>
</evidence>
<dbReference type="SUPFAM" id="SSF47240">
    <property type="entry name" value="Ferritin-like"/>
    <property type="match status" value="1"/>
</dbReference>
<dbReference type="InterPro" id="IPR003251">
    <property type="entry name" value="Rr_diiron-bd_dom"/>
</dbReference>